<evidence type="ECO:0000256" key="1">
    <source>
        <dbReference type="ARBA" id="ARBA00004370"/>
    </source>
</evidence>
<keyword evidence="5 6" id="KW-0472">Membrane</keyword>
<dbReference type="GeneTree" id="ENSGT00950000182857"/>
<dbReference type="PANTHER" id="PTHR13999">
    <property type="entry name" value="INTERFERON INDUCIBLE TRANSMEMBRANE PROTEIN"/>
    <property type="match status" value="1"/>
</dbReference>
<keyword evidence="8" id="KW-1185">Reference proteome</keyword>
<dbReference type="GO" id="GO:0034341">
    <property type="term" value="P:response to type II interferon"/>
    <property type="evidence" value="ECO:0007669"/>
    <property type="project" value="TreeGrafter"/>
</dbReference>
<name>A0A8C0JN50_CANLU</name>
<evidence type="ECO:0000256" key="3">
    <source>
        <dbReference type="ARBA" id="ARBA00022692"/>
    </source>
</evidence>
<evidence type="ECO:0000256" key="5">
    <source>
        <dbReference type="ARBA" id="ARBA00023136"/>
    </source>
</evidence>
<dbReference type="GO" id="GO:0035455">
    <property type="term" value="P:response to interferon-alpha"/>
    <property type="evidence" value="ECO:0007669"/>
    <property type="project" value="TreeGrafter"/>
</dbReference>
<dbReference type="AlphaFoldDB" id="A0A8C0JN50"/>
<evidence type="ECO:0000256" key="4">
    <source>
        <dbReference type="ARBA" id="ARBA00022989"/>
    </source>
</evidence>
<dbReference type="InterPro" id="IPR051517">
    <property type="entry name" value="IFITM_antiviral_protein"/>
</dbReference>
<reference evidence="7" key="2">
    <citation type="submission" date="2025-09" db="UniProtKB">
        <authorList>
            <consortium name="Ensembl"/>
        </authorList>
    </citation>
    <scope>IDENTIFICATION</scope>
</reference>
<dbReference type="InterPro" id="IPR007593">
    <property type="entry name" value="CD225/Dispanin_fam"/>
</dbReference>
<reference evidence="7" key="1">
    <citation type="submission" date="2025-08" db="UniProtKB">
        <authorList>
            <consortium name="Ensembl"/>
        </authorList>
    </citation>
    <scope>IDENTIFICATION</scope>
</reference>
<keyword evidence="4 6" id="KW-1133">Transmembrane helix</keyword>
<keyword evidence="3 6" id="KW-0812">Transmembrane</keyword>
<feature type="transmembrane region" description="Helical" evidence="6">
    <location>
        <begin position="52"/>
        <end position="74"/>
    </location>
</feature>
<sequence>TNHFLKTLFMYSKTHEKEKGAQGAVLRALQNWAPWITTMINIHSELAVPNHIIWSLFNTILINLCCLSFVALAYSMKSRDWKMVGDMIGAQAYASTTKCLNMWALVLGLFLIIMLIIILTTGPLIIFQAISGIIQGYRGY</sequence>
<dbReference type="GO" id="GO:0051607">
    <property type="term" value="P:defense response to virus"/>
    <property type="evidence" value="ECO:0007669"/>
    <property type="project" value="TreeGrafter"/>
</dbReference>
<organism evidence="7 8">
    <name type="scientific">Canis lupus dingo</name>
    <name type="common">dingo</name>
    <dbReference type="NCBI Taxonomy" id="286419"/>
    <lineage>
        <taxon>Eukaryota</taxon>
        <taxon>Metazoa</taxon>
        <taxon>Chordata</taxon>
        <taxon>Craniata</taxon>
        <taxon>Vertebrata</taxon>
        <taxon>Euteleostomi</taxon>
        <taxon>Mammalia</taxon>
        <taxon>Eutheria</taxon>
        <taxon>Laurasiatheria</taxon>
        <taxon>Carnivora</taxon>
        <taxon>Caniformia</taxon>
        <taxon>Canidae</taxon>
        <taxon>Canis</taxon>
    </lineage>
</organism>
<feature type="transmembrane region" description="Helical" evidence="6">
    <location>
        <begin position="103"/>
        <end position="130"/>
    </location>
</feature>
<dbReference type="Ensembl" id="ENSCAFT00020002444.1">
    <property type="protein sequence ID" value="ENSCAFP00020002100.1"/>
    <property type="gene ID" value="ENSCAFG00020001813.1"/>
</dbReference>
<accession>A0A8C0JN50</accession>
<evidence type="ECO:0000313" key="7">
    <source>
        <dbReference type="Ensembl" id="ENSCAFP00020002100.1"/>
    </source>
</evidence>
<comment type="subcellular location">
    <subcellularLocation>
        <location evidence="1">Membrane</location>
    </subcellularLocation>
</comment>
<dbReference type="Proteomes" id="UP000694391">
    <property type="component" value="Unplaced"/>
</dbReference>
<dbReference type="Pfam" id="PF04505">
    <property type="entry name" value="CD225"/>
    <property type="match status" value="1"/>
</dbReference>
<protein>
    <submittedName>
        <fullName evidence="7">Uncharacterized protein</fullName>
    </submittedName>
</protein>
<evidence type="ECO:0000256" key="6">
    <source>
        <dbReference type="SAM" id="Phobius"/>
    </source>
</evidence>
<dbReference type="PANTHER" id="PTHR13999:SF4">
    <property type="entry name" value="INTERFERON-INDUCED TRANSMEMBRANE PROTEIN 3"/>
    <property type="match status" value="1"/>
</dbReference>
<dbReference type="GO" id="GO:0060337">
    <property type="term" value="P:type I interferon-mediated signaling pathway"/>
    <property type="evidence" value="ECO:0007669"/>
    <property type="project" value="TreeGrafter"/>
</dbReference>
<dbReference type="GO" id="GO:0005886">
    <property type="term" value="C:plasma membrane"/>
    <property type="evidence" value="ECO:0007669"/>
    <property type="project" value="TreeGrafter"/>
</dbReference>
<comment type="similarity">
    <text evidence="2">Belongs to the CD225/Dispanin family.</text>
</comment>
<evidence type="ECO:0000256" key="2">
    <source>
        <dbReference type="ARBA" id="ARBA00006843"/>
    </source>
</evidence>
<dbReference type="GO" id="GO:0035456">
    <property type="term" value="P:response to interferon-beta"/>
    <property type="evidence" value="ECO:0007669"/>
    <property type="project" value="TreeGrafter"/>
</dbReference>
<dbReference type="GO" id="GO:0045071">
    <property type="term" value="P:negative regulation of viral genome replication"/>
    <property type="evidence" value="ECO:0007669"/>
    <property type="project" value="TreeGrafter"/>
</dbReference>
<proteinExistence type="inferred from homology"/>
<dbReference type="GO" id="GO:0046597">
    <property type="term" value="P:host-mediated suppression of symbiont invasion"/>
    <property type="evidence" value="ECO:0007669"/>
    <property type="project" value="TreeGrafter"/>
</dbReference>
<evidence type="ECO:0000313" key="8">
    <source>
        <dbReference type="Proteomes" id="UP000694391"/>
    </source>
</evidence>